<evidence type="ECO:0000256" key="3">
    <source>
        <dbReference type="ARBA" id="ARBA00022664"/>
    </source>
</evidence>
<organism evidence="10 11">
    <name type="scientific">Cymbomonas tetramitiformis</name>
    <dbReference type="NCBI Taxonomy" id="36881"/>
    <lineage>
        <taxon>Eukaryota</taxon>
        <taxon>Viridiplantae</taxon>
        <taxon>Chlorophyta</taxon>
        <taxon>Pyramimonadophyceae</taxon>
        <taxon>Pyramimonadales</taxon>
        <taxon>Pyramimonadaceae</taxon>
        <taxon>Cymbomonas</taxon>
    </lineage>
</organism>
<dbReference type="GO" id="GO:0000390">
    <property type="term" value="P:spliceosomal complex disassembly"/>
    <property type="evidence" value="ECO:0007669"/>
    <property type="project" value="InterPro"/>
</dbReference>
<dbReference type="PANTHER" id="PTHR23329:SF1">
    <property type="entry name" value="TUFTELIN-INTERACTING PROTEIN 11"/>
    <property type="match status" value="1"/>
</dbReference>
<evidence type="ECO:0000313" key="10">
    <source>
        <dbReference type="EMBL" id="KAK3280272.1"/>
    </source>
</evidence>
<evidence type="ECO:0000256" key="4">
    <source>
        <dbReference type="ARBA" id="ARBA00022728"/>
    </source>
</evidence>
<dbReference type="InterPro" id="IPR000467">
    <property type="entry name" value="G_patch_dom"/>
</dbReference>
<sequence>MSDDEQHNERLDMNNDYEDAQFIEGEFFHGGKKEKRKWTKEDTIYGVFNEGDSDDEKGGRRGRSHGKSKTDYTEGVAFVNSGEVVQKQPEEDAPGLGLGAGLGSGTGGGLGFQGPVTAPASAFVKADAENDDEEMELDEDSMLPTAFGQRIQKMAGEKQKKQKAENRSVNATKSAEALRSSGIGTFEAHTKGIGAKLLAKMGYTGKGGLGKSETGMAKAIEVTLRPRGAALGHSVDVRKRTENTEEKPEKPEDEQAKKPAPAVKMWKQKNQEKRTKATYKTAAELLAEQEDKAPAPQTTVIDMRGAQARVVTNMANLNALEEEESKEDPVPMPELQHNMRLIVDMSEAEIKQLDSNIYREKENAVILGREQDKLRKEVAQRSAQVERAQELLNLVLQCQSGVDQHSQTLEDLAVMYSDARARFPEEYVMYKLRSLALAQVQPLMSARFAGWSPLAHPDYGVDLMSPWKGLLEDEGTRDAIFSDPAAEGDAYCRLVQHTVVANVRTCMLNQWEPRDPEPALKFFEAWERVLPLSIRHVLLEQLVMPKLQMAVDGWDPRQEQIPIHSWLHPWLPYLAQRLEPLYAPIRYRLATCLQQWHPGDGSALALLGPWQQVFSAMDWEQLLVRSILPKLQWAMQELVINPRDQHLDQFNWVLAWKDAAPVHHLVNILETIFFPKFQQVLYTWLTGGTPNYDEVTQWYLGWKSMIPENLLAHERVRHCLNSALDMMNQSVAGAAPMPQPAPPIPPSGAAMPPPMQAAPELPTWQAPQELSFKDLVERFAEQHDVLFLPKGGRTHEGLQVYGFGPVSVVLDNSKQVLLVQTGDRWAAMSLDGLLQEFRKRTTG</sequence>
<protein>
    <recommendedName>
        <fullName evidence="9">G-patch domain-containing protein</fullName>
    </recommendedName>
</protein>
<reference evidence="10 11" key="1">
    <citation type="journal article" date="2015" name="Genome Biol. Evol.">
        <title>Comparative Genomics of a Bacterivorous Green Alga Reveals Evolutionary Causalities and Consequences of Phago-Mixotrophic Mode of Nutrition.</title>
        <authorList>
            <person name="Burns J.A."/>
            <person name="Paasch A."/>
            <person name="Narechania A."/>
            <person name="Kim E."/>
        </authorList>
    </citation>
    <scope>NUCLEOTIDE SEQUENCE [LARGE SCALE GENOMIC DNA]</scope>
    <source>
        <strain evidence="10 11">PLY_AMNH</strain>
    </source>
</reference>
<dbReference type="PROSITE" id="PS50174">
    <property type="entry name" value="G_PATCH"/>
    <property type="match status" value="1"/>
</dbReference>
<evidence type="ECO:0000256" key="2">
    <source>
        <dbReference type="ARBA" id="ARBA00010900"/>
    </source>
</evidence>
<dbReference type="Pfam" id="PF01585">
    <property type="entry name" value="G-patch"/>
    <property type="match status" value="1"/>
</dbReference>
<feature type="compositionally biased region" description="Basic and acidic residues" evidence="8">
    <location>
        <begin position="235"/>
        <end position="257"/>
    </location>
</feature>
<evidence type="ECO:0000313" key="11">
    <source>
        <dbReference type="Proteomes" id="UP001190700"/>
    </source>
</evidence>
<feature type="domain" description="G-patch" evidence="9">
    <location>
        <begin position="190"/>
        <end position="236"/>
    </location>
</feature>
<dbReference type="InterPro" id="IPR022159">
    <property type="entry name" value="STIP/TFIP11_N"/>
</dbReference>
<dbReference type="InterPro" id="IPR045211">
    <property type="entry name" value="TFP11/STIP/Ntr1"/>
</dbReference>
<dbReference type="GO" id="GO:0071008">
    <property type="term" value="C:U2-type post-mRNA release spliceosomal complex"/>
    <property type="evidence" value="ECO:0007669"/>
    <property type="project" value="TreeGrafter"/>
</dbReference>
<feature type="region of interest" description="Disordered" evidence="8">
    <location>
        <begin position="47"/>
        <end position="75"/>
    </location>
</feature>
<comment type="similarity">
    <text evidence="2 7">Belongs to the TFP11/STIP family.</text>
</comment>
<dbReference type="PANTHER" id="PTHR23329">
    <property type="entry name" value="TUFTELIN-INTERACTING PROTEIN 11-RELATED"/>
    <property type="match status" value="1"/>
</dbReference>
<dbReference type="EMBL" id="LGRX02004465">
    <property type="protein sequence ID" value="KAK3280272.1"/>
    <property type="molecule type" value="Genomic_DNA"/>
</dbReference>
<dbReference type="InterPro" id="IPR022783">
    <property type="entry name" value="GCFC_dom"/>
</dbReference>
<comment type="caution">
    <text evidence="10">The sequence shown here is derived from an EMBL/GenBank/DDBJ whole genome shotgun (WGS) entry which is preliminary data.</text>
</comment>
<feature type="region of interest" description="Disordered" evidence="8">
    <location>
        <begin position="230"/>
        <end position="262"/>
    </location>
</feature>
<dbReference type="AlphaFoldDB" id="A0AAE0GLP8"/>
<keyword evidence="11" id="KW-1185">Reference proteome</keyword>
<keyword evidence="3 7" id="KW-0507">mRNA processing</keyword>
<evidence type="ECO:0000259" key="9">
    <source>
        <dbReference type="PROSITE" id="PS50174"/>
    </source>
</evidence>
<keyword evidence="5 7" id="KW-0508">mRNA splicing</keyword>
<dbReference type="Pfam" id="PF07842">
    <property type="entry name" value="GCFC"/>
    <property type="match status" value="1"/>
</dbReference>
<comment type="subcellular location">
    <subcellularLocation>
        <location evidence="1 7">Nucleus</location>
    </subcellularLocation>
</comment>
<evidence type="ECO:0000256" key="8">
    <source>
        <dbReference type="SAM" id="MobiDB-lite"/>
    </source>
</evidence>
<proteinExistence type="inferred from homology"/>
<dbReference type="PIRSF" id="PIRSF017706">
    <property type="entry name" value="TFIP11"/>
    <property type="match status" value="1"/>
</dbReference>
<dbReference type="SMART" id="SM00443">
    <property type="entry name" value="G_patch"/>
    <property type="match status" value="1"/>
</dbReference>
<evidence type="ECO:0000256" key="1">
    <source>
        <dbReference type="ARBA" id="ARBA00004123"/>
    </source>
</evidence>
<dbReference type="GO" id="GO:0003676">
    <property type="term" value="F:nucleic acid binding"/>
    <property type="evidence" value="ECO:0007669"/>
    <property type="project" value="InterPro"/>
</dbReference>
<gene>
    <name evidence="10" type="ORF">CYMTET_11885</name>
</gene>
<feature type="compositionally biased region" description="Basic and acidic residues" evidence="8">
    <location>
        <begin position="155"/>
        <end position="166"/>
    </location>
</feature>
<evidence type="ECO:0000256" key="5">
    <source>
        <dbReference type="ARBA" id="ARBA00023187"/>
    </source>
</evidence>
<feature type="region of interest" description="Disordered" evidence="8">
    <location>
        <begin position="153"/>
        <end position="175"/>
    </location>
</feature>
<evidence type="ECO:0000256" key="6">
    <source>
        <dbReference type="ARBA" id="ARBA00023242"/>
    </source>
</evidence>
<keyword evidence="4 7" id="KW-0747">Spliceosome</keyword>
<dbReference type="Pfam" id="PF12457">
    <property type="entry name" value="TIP_N"/>
    <property type="match status" value="1"/>
</dbReference>
<evidence type="ECO:0000256" key="7">
    <source>
        <dbReference type="PIRNR" id="PIRNR017706"/>
    </source>
</evidence>
<dbReference type="InterPro" id="IPR024933">
    <property type="entry name" value="TFP11"/>
</dbReference>
<keyword evidence="6 7" id="KW-0539">Nucleus</keyword>
<accession>A0AAE0GLP8</accession>
<name>A0AAE0GLP8_9CHLO</name>
<dbReference type="Proteomes" id="UP001190700">
    <property type="component" value="Unassembled WGS sequence"/>
</dbReference>